<comment type="function">
    <text evidence="5">Required for morphogenesis and for the elongation of the flagellar filament by facilitating polymerization of the flagellin monomers at the tip of growing filament. Forms a capping structure, which prevents flagellin subunits (transported through the central channel of the flagellum) from leaking out without polymerization at the distal end.</text>
</comment>
<dbReference type="GO" id="GO:0005576">
    <property type="term" value="C:extracellular region"/>
    <property type="evidence" value="ECO:0007669"/>
    <property type="project" value="UniProtKB-SubCell"/>
</dbReference>
<dbReference type="GO" id="GO:0071973">
    <property type="term" value="P:bacterial-type flagellum-dependent cell motility"/>
    <property type="evidence" value="ECO:0007669"/>
    <property type="project" value="TreeGrafter"/>
</dbReference>
<reference evidence="8 9" key="1">
    <citation type="submission" date="2017-08" db="EMBL/GenBank/DDBJ databases">
        <title>Draft Genome Sequence of Pseudomonas moraviensis TYU6, isolated from Taxus cuspidata by using PacBio Single-Molecule Real-Time Technology.</title>
        <authorList>
            <person name="Baek K.-H."/>
            <person name="Mishra A.K."/>
        </authorList>
    </citation>
    <scope>NUCLEOTIDE SEQUENCE [LARGE SCALE GENOMIC DNA]</scope>
    <source>
        <strain evidence="8 9">TYU6</strain>
    </source>
</reference>
<accession>A0A2A2PGU6</accession>
<keyword evidence="8" id="KW-0969">Cilium</keyword>
<keyword evidence="8" id="KW-0966">Cell projection</keyword>
<dbReference type="Pfam" id="PF07195">
    <property type="entry name" value="FliD_C"/>
    <property type="match status" value="1"/>
</dbReference>
<dbReference type="PANTHER" id="PTHR30288">
    <property type="entry name" value="FLAGELLAR CAP/ASSEMBLY PROTEIN FLID"/>
    <property type="match status" value="1"/>
</dbReference>
<comment type="subunit">
    <text evidence="2 5">Homopentamer.</text>
</comment>
<evidence type="ECO:0000313" key="8">
    <source>
        <dbReference type="EMBL" id="PAW54798.1"/>
    </source>
</evidence>
<organism evidence="8 9">
    <name type="scientific">Pseudomonas moraviensis</name>
    <dbReference type="NCBI Taxonomy" id="321662"/>
    <lineage>
        <taxon>Bacteria</taxon>
        <taxon>Pseudomonadati</taxon>
        <taxon>Pseudomonadota</taxon>
        <taxon>Gammaproteobacteria</taxon>
        <taxon>Pseudomonadales</taxon>
        <taxon>Pseudomonadaceae</taxon>
        <taxon>Pseudomonas</taxon>
    </lineage>
</organism>
<dbReference type="EMBL" id="NRST01000001">
    <property type="protein sequence ID" value="PAW54798.1"/>
    <property type="molecule type" value="Genomic_DNA"/>
</dbReference>
<sequence>MASPILPGSGLGSGLDIGAIVTALVNADKSPKQTQIDSATKTNTLKISGVGTLKSALTAYQTAMTNLGSKTNPAFAGFTATSSNTAILGATSDNTAVSGTYNVVVNQLATGSKVASASFAGGAASAIPSGTLKISQNGTDYNVTIPANATLQSTRDAINTAQGANGISANIVTDSSGASRLVISSNKTGAGTDLSVSGIAGLEIDGTQSMGTNPAAGASGNVNGLAQDAKVTIDGLQVSSKSNTVSGAISGLTLNLTTVSPVVGGVATPTVVSVDTNTKGLQASVQAFVDAYNTLKTTIDTLSKATPDADGKLTVQAAFTGDSLPRSLISDIRGQLTAPGAGAEGALSYLSEIGVMTDRNTGNLTFDTAAFTKTMAQPGKAGQVQQMFTGTNDTNGLLARMNKAVDPYLKAPAGSAPTAVGLLDQRMSILNNNTKSLTSQQLALDLRVANLTKTLTAKYNAMDLLVGQMKATASNITSFFSSLNAQQSAK</sequence>
<keyword evidence="3" id="KW-0175">Coiled coil</keyword>
<dbReference type="InterPro" id="IPR010810">
    <property type="entry name" value="Flagellin_hook_IN_motif"/>
</dbReference>
<keyword evidence="4 5" id="KW-0975">Bacterial flagellum</keyword>
<dbReference type="GO" id="GO:0009424">
    <property type="term" value="C:bacterial-type flagellum hook"/>
    <property type="evidence" value="ECO:0007669"/>
    <property type="project" value="UniProtKB-UniRule"/>
</dbReference>
<evidence type="ECO:0000259" key="6">
    <source>
        <dbReference type="Pfam" id="PF02465"/>
    </source>
</evidence>
<evidence type="ECO:0000313" key="9">
    <source>
        <dbReference type="Proteomes" id="UP000217830"/>
    </source>
</evidence>
<keyword evidence="5" id="KW-0964">Secreted</keyword>
<feature type="domain" description="Flagellar hook-associated protein 2 C-terminal" evidence="7">
    <location>
        <begin position="226"/>
        <end position="471"/>
    </location>
</feature>
<evidence type="ECO:0000256" key="2">
    <source>
        <dbReference type="ARBA" id="ARBA00011255"/>
    </source>
</evidence>
<dbReference type="GO" id="GO:0009421">
    <property type="term" value="C:bacterial-type flagellum filament cap"/>
    <property type="evidence" value="ECO:0007669"/>
    <property type="project" value="InterPro"/>
</dbReference>
<dbReference type="GO" id="GO:0007155">
    <property type="term" value="P:cell adhesion"/>
    <property type="evidence" value="ECO:0007669"/>
    <property type="project" value="InterPro"/>
</dbReference>
<dbReference type="PANTHER" id="PTHR30288:SF0">
    <property type="entry name" value="FLAGELLAR HOOK-ASSOCIATED PROTEIN 2"/>
    <property type="match status" value="1"/>
</dbReference>
<evidence type="ECO:0000256" key="1">
    <source>
        <dbReference type="ARBA" id="ARBA00009764"/>
    </source>
</evidence>
<protein>
    <recommendedName>
        <fullName evidence="5">Flagellar hook-associated protein 2</fullName>
        <shortName evidence="5">HAP2</shortName>
    </recommendedName>
    <alternativeName>
        <fullName evidence="5">Flagellar cap protein</fullName>
    </alternativeName>
</protein>
<dbReference type="AlphaFoldDB" id="A0A2A2PGU6"/>
<dbReference type="InterPro" id="IPR003481">
    <property type="entry name" value="FliD_N"/>
</dbReference>
<dbReference type="Pfam" id="PF07196">
    <property type="entry name" value="Flagellin_IN"/>
    <property type="match status" value="1"/>
</dbReference>
<keyword evidence="9" id="KW-1185">Reference proteome</keyword>
<evidence type="ECO:0000256" key="4">
    <source>
        <dbReference type="ARBA" id="ARBA00023143"/>
    </source>
</evidence>
<comment type="similarity">
    <text evidence="1 5">Belongs to the FliD family.</text>
</comment>
<dbReference type="InterPro" id="IPR010809">
    <property type="entry name" value="FliD_C"/>
</dbReference>
<name>A0A2A2PGU6_9PSED</name>
<dbReference type="Proteomes" id="UP000217830">
    <property type="component" value="Unassembled WGS sequence"/>
</dbReference>
<keyword evidence="8" id="KW-0282">Flagellum</keyword>
<gene>
    <name evidence="8" type="ORF">CKQ80_05645</name>
</gene>
<dbReference type="RefSeq" id="WP_095667182.1">
    <property type="nucleotide sequence ID" value="NZ_NRSS01000004.1"/>
</dbReference>
<comment type="subcellular location">
    <subcellularLocation>
        <location evidence="5">Secreted</location>
    </subcellularLocation>
    <subcellularLocation>
        <location evidence="5">Bacterial flagellum</location>
    </subcellularLocation>
</comment>
<dbReference type="Pfam" id="PF02465">
    <property type="entry name" value="FliD_N"/>
    <property type="match status" value="1"/>
</dbReference>
<evidence type="ECO:0000259" key="7">
    <source>
        <dbReference type="Pfam" id="PF07195"/>
    </source>
</evidence>
<evidence type="ECO:0000256" key="5">
    <source>
        <dbReference type="RuleBase" id="RU362066"/>
    </source>
</evidence>
<feature type="domain" description="Flagellar hook-associated protein 2 N-terminal" evidence="6">
    <location>
        <begin position="13"/>
        <end position="111"/>
    </location>
</feature>
<evidence type="ECO:0000256" key="3">
    <source>
        <dbReference type="ARBA" id="ARBA00023054"/>
    </source>
</evidence>
<dbReference type="InterPro" id="IPR040026">
    <property type="entry name" value="FliD"/>
</dbReference>
<proteinExistence type="inferred from homology"/>
<comment type="caution">
    <text evidence="8">The sequence shown here is derived from an EMBL/GenBank/DDBJ whole genome shotgun (WGS) entry which is preliminary data.</text>
</comment>